<feature type="binding site" evidence="6">
    <location>
        <position position="20"/>
    </location>
    <ligand>
        <name>[4Fe-4S] cluster</name>
        <dbReference type="ChEBI" id="CHEBI:49883"/>
        <label>1</label>
    </ligand>
</feature>
<dbReference type="InterPro" id="IPR017900">
    <property type="entry name" value="4Fe4S_Fe_S_CS"/>
</dbReference>
<feature type="binding site" evidence="6">
    <location>
        <position position="133"/>
    </location>
    <ligand>
        <name>[4Fe-4S] cluster</name>
        <dbReference type="ChEBI" id="CHEBI:49883"/>
        <label>3</label>
    </ligand>
</feature>
<feature type="domain" description="4Fe-4S ferredoxin-type" evidence="7">
    <location>
        <begin position="41"/>
        <end position="72"/>
    </location>
</feature>
<feature type="binding site" evidence="6">
    <location>
        <position position="23"/>
    </location>
    <ligand>
        <name>[4Fe-4S] cluster</name>
        <dbReference type="ChEBI" id="CHEBI:49883"/>
        <label>1</label>
    </ligand>
</feature>
<dbReference type="HAMAP" id="MF_02201">
    <property type="entry name" value="NapF"/>
    <property type="match status" value="1"/>
</dbReference>
<proteinExistence type="inferred from homology"/>
<comment type="subcellular location">
    <subcellularLocation>
        <location evidence="6">Cytoplasm</location>
    </subcellularLocation>
</comment>
<dbReference type="PANTHER" id="PTHR24960:SF79">
    <property type="entry name" value="PHOTOSYSTEM I IRON-SULFUR CENTER"/>
    <property type="match status" value="1"/>
</dbReference>
<feature type="binding site" evidence="6">
    <location>
        <position position="62"/>
    </location>
    <ligand>
        <name>[4Fe-4S] cluster</name>
        <dbReference type="ChEBI" id="CHEBI:49883"/>
        <label>2</label>
    </ligand>
</feature>
<evidence type="ECO:0000256" key="5">
    <source>
        <dbReference type="ARBA" id="ARBA00023014"/>
    </source>
</evidence>
<keyword evidence="1 6" id="KW-0004">4Fe-4S</keyword>
<feature type="domain" description="4Fe-4S ferredoxin-type" evidence="7">
    <location>
        <begin position="114"/>
        <end position="143"/>
    </location>
</feature>
<dbReference type="PROSITE" id="PS51379">
    <property type="entry name" value="4FE4S_FER_2"/>
    <property type="match status" value="3"/>
</dbReference>
<organism evidence="8 9">
    <name type="scientific">Pseudomarimonas salicorniae</name>
    <dbReference type="NCBI Taxonomy" id="2933270"/>
    <lineage>
        <taxon>Bacteria</taxon>
        <taxon>Pseudomonadati</taxon>
        <taxon>Pseudomonadota</taxon>
        <taxon>Gammaproteobacteria</taxon>
        <taxon>Lysobacterales</taxon>
        <taxon>Lysobacteraceae</taxon>
        <taxon>Pseudomarimonas</taxon>
    </lineage>
</organism>
<evidence type="ECO:0000256" key="1">
    <source>
        <dbReference type="ARBA" id="ARBA00022485"/>
    </source>
</evidence>
<keyword evidence="9" id="KW-1185">Reference proteome</keyword>
<dbReference type="PROSITE" id="PS00198">
    <property type="entry name" value="4FE4S_FER_1"/>
    <property type="match status" value="2"/>
</dbReference>
<comment type="cofactor">
    <cofactor evidence="6">
        <name>[4Fe-4S] cluster</name>
        <dbReference type="ChEBI" id="CHEBI:49883"/>
    </cofactor>
</comment>
<evidence type="ECO:0000256" key="3">
    <source>
        <dbReference type="ARBA" id="ARBA00022737"/>
    </source>
</evidence>
<feature type="binding site" evidence="6">
    <location>
        <position position="55"/>
    </location>
    <ligand>
        <name>[4Fe-4S] cluster</name>
        <dbReference type="ChEBI" id="CHEBI:49883"/>
        <label>2</label>
    </ligand>
</feature>
<dbReference type="InterPro" id="IPR017896">
    <property type="entry name" value="4Fe4S_Fe-S-bd"/>
</dbReference>
<evidence type="ECO:0000259" key="7">
    <source>
        <dbReference type="PROSITE" id="PS51379"/>
    </source>
</evidence>
<feature type="binding site" evidence="6">
    <location>
        <position position="126"/>
    </location>
    <ligand>
        <name>[4Fe-4S] cluster</name>
        <dbReference type="ChEBI" id="CHEBI:49883"/>
        <label>3</label>
    </ligand>
</feature>
<reference evidence="8" key="1">
    <citation type="submission" date="2022-04" db="EMBL/GenBank/DDBJ databases">
        <title>Lysobacter sp. CAU 1642 isolated from sea sand.</title>
        <authorList>
            <person name="Kim W."/>
        </authorList>
    </citation>
    <scope>NUCLEOTIDE SEQUENCE</scope>
    <source>
        <strain evidence="8">CAU 1642</strain>
    </source>
</reference>
<feature type="binding site" evidence="6">
    <location>
        <position position="30"/>
    </location>
    <ligand>
        <name>[4Fe-4S] cluster</name>
        <dbReference type="ChEBI" id="CHEBI:49883"/>
        <label>1</label>
    </ligand>
</feature>
<dbReference type="CDD" id="cd10564">
    <property type="entry name" value="NapF_like"/>
    <property type="match status" value="1"/>
</dbReference>
<dbReference type="Gene3D" id="3.30.70.20">
    <property type="match status" value="2"/>
</dbReference>
<dbReference type="InterPro" id="IPR004496">
    <property type="entry name" value="NapF"/>
</dbReference>
<comment type="similarity">
    <text evidence="6">Belongs to the NapF family.</text>
</comment>
<evidence type="ECO:0000256" key="4">
    <source>
        <dbReference type="ARBA" id="ARBA00023004"/>
    </source>
</evidence>
<dbReference type="PANTHER" id="PTHR24960">
    <property type="entry name" value="PHOTOSYSTEM I IRON-SULFUR CENTER-RELATED"/>
    <property type="match status" value="1"/>
</dbReference>
<dbReference type="SUPFAM" id="SSF54862">
    <property type="entry name" value="4Fe-4S ferredoxins"/>
    <property type="match status" value="1"/>
</dbReference>
<dbReference type="Pfam" id="PF13187">
    <property type="entry name" value="Fer4_9"/>
    <property type="match status" value="1"/>
</dbReference>
<comment type="subunit">
    <text evidence="6">Interacts with the cytoplasmic NapA precursor.</text>
</comment>
<evidence type="ECO:0000256" key="2">
    <source>
        <dbReference type="ARBA" id="ARBA00022723"/>
    </source>
</evidence>
<keyword evidence="4 6" id="KW-0408">Iron</keyword>
<dbReference type="Proteomes" id="UP001431449">
    <property type="component" value="Unassembled WGS sequence"/>
</dbReference>
<feature type="binding site" evidence="6">
    <location>
        <position position="52"/>
    </location>
    <ligand>
        <name>[4Fe-4S] cluster</name>
        <dbReference type="ChEBI" id="CHEBI:49883"/>
        <label>2</label>
    </ligand>
</feature>
<feature type="binding site" evidence="6">
    <location>
        <position position="123"/>
    </location>
    <ligand>
        <name>[4Fe-4S] cluster</name>
        <dbReference type="ChEBI" id="CHEBI:49883"/>
        <label>3</label>
    </ligand>
</feature>
<name>A0ABT0GDP9_9GAMM</name>
<feature type="binding site" evidence="6">
    <location>
        <position position="129"/>
    </location>
    <ligand>
        <name>[4Fe-4S] cluster</name>
        <dbReference type="ChEBI" id="CHEBI:49883"/>
        <label>3</label>
    </ligand>
</feature>
<evidence type="ECO:0000313" key="9">
    <source>
        <dbReference type="Proteomes" id="UP001431449"/>
    </source>
</evidence>
<keyword evidence="2 6" id="KW-0479">Metal-binding</keyword>
<comment type="caution">
    <text evidence="8">The sequence shown here is derived from an EMBL/GenBank/DDBJ whole genome shotgun (WGS) entry which is preliminary data.</text>
</comment>
<feature type="binding site" evidence="6">
    <location>
        <position position="26"/>
    </location>
    <ligand>
        <name>[4Fe-4S] cluster</name>
        <dbReference type="ChEBI" id="CHEBI:49883"/>
        <label>1</label>
    </ligand>
</feature>
<protein>
    <recommendedName>
        <fullName evidence="6">Ferredoxin-type protein NapF</fullName>
    </recommendedName>
</protein>
<feature type="binding site" evidence="6">
    <location>
        <position position="58"/>
    </location>
    <ligand>
        <name>[4Fe-4S] cluster</name>
        <dbReference type="ChEBI" id="CHEBI:49883"/>
        <label>2</label>
    </ligand>
</feature>
<feature type="domain" description="4Fe-4S ferredoxin-type" evidence="7">
    <location>
        <begin position="7"/>
        <end position="40"/>
    </location>
</feature>
<accession>A0ABT0GDP9</accession>
<gene>
    <name evidence="6 8" type="primary">napF</name>
    <name evidence="8" type="ORF">M0G41_03200</name>
</gene>
<evidence type="ECO:0000313" key="8">
    <source>
        <dbReference type="EMBL" id="MCK7592672.1"/>
    </source>
</evidence>
<comment type="function">
    <text evidence="6">Could be involved in the maturation of NapA, the catalytic subunit of the periplasmic nitrate reductase, before its export into the periplasm.</text>
</comment>
<keyword evidence="5 6" id="KW-0411">Iron-sulfur</keyword>
<dbReference type="Pfam" id="PF00037">
    <property type="entry name" value="Fer4"/>
    <property type="match status" value="1"/>
</dbReference>
<keyword evidence="3 6" id="KW-0677">Repeat</keyword>
<dbReference type="NCBIfam" id="TIGR00402">
    <property type="entry name" value="napF"/>
    <property type="match status" value="1"/>
</dbReference>
<dbReference type="InterPro" id="IPR050157">
    <property type="entry name" value="PSI_iron-sulfur_center"/>
</dbReference>
<keyword evidence="6" id="KW-0963">Cytoplasm</keyword>
<dbReference type="EMBL" id="JALNMH010000002">
    <property type="protein sequence ID" value="MCK7592672.1"/>
    <property type="molecule type" value="Genomic_DNA"/>
</dbReference>
<sequence length="152" mass="15471">MDSRPRPPGAVDEALFVDRCIRCDGCVEACPERVLVRADGGFPILDPSLGECTFCGDCVAACADQALLPSLLAEWPWRAALGAGCLSGQGVVCQACRDACGERAIRFPPGAGLGAPMIDASACSGCGACIGACPTSALRLQRIAISQSAASP</sequence>
<evidence type="ECO:0000256" key="6">
    <source>
        <dbReference type="HAMAP-Rule" id="MF_02201"/>
    </source>
</evidence>